<sequence>MGHKVHPKLFRIGVTNTWPSRWFARGDAYRKQLQQDLAIRSFIQRRLKEGAISNVTIERSRGVIAIAIHTGKPGLVIGRSAQSIDELRKEIAQNFFRGKKVTLRVDVVEVPKANLDARIVARQVATDLERRLPFRRVLKQTVERVKKSGGLGVKVAVAGRLNGAEIARREWLGWGKIPLTSLRADIDFAQDAAQTMAGTIGVKVWIYRGDVFEQDRLSMYQPTTPTRGPRGRMGGGRMGGGRGSESGLSSAGA</sequence>
<evidence type="ECO:0000256" key="3">
    <source>
        <dbReference type="ARBA" id="ARBA00022884"/>
    </source>
</evidence>
<dbReference type="NCBIfam" id="TIGR01009">
    <property type="entry name" value="rpsC_bact"/>
    <property type="match status" value="1"/>
</dbReference>
<dbReference type="GO" id="GO:0022627">
    <property type="term" value="C:cytosolic small ribosomal subunit"/>
    <property type="evidence" value="ECO:0007669"/>
    <property type="project" value="TreeGrafter"/>
</dbReference>
<dbReference type="GO" id="GO:0006412">
    <property type="term" value="P:translation"/>
    <property type="evidence" value="ECO:0007669"/>
    <property type="project" value="UniProtKB-UniRule"/>
</dbReference>
<dbReference type="GO" id="GO:0003729">
    <property type="term" value="F:mRNA binding"/>
    <property type="evidence" value="ECO:0007669"/>
    <property type="project" value="UniProtKB-UniRule"/>
</dbReference>
<gene>
    <name evidence="8 11" type="primary">rpsC</name>
    <name evidence="11" type="ORF">HS096_01470</name>
</gene>
<reference evidence="11" key="1">
    <citation type="submission" date="2020-05" db="EMBL/GenBank/DDBJ databases">
        <title>High-Quality Genomes of Partial-Nitritation/Anammox System by Hierarchical Clustering Based Hybrid Assembly.</title>
        <authorList>
            <person name="Liu L."/>
            <person name="Wang Y."/>
            <person name="Che Y."/>
            <person name="Chen Y."/>
            <person name="Xia Y."/>
            <person name="Luo R."/>
            <person name="Cheng S.H."/>
            <person name="Zheng C."/>
            <person name="Zhang T."/>
        </authorList>
    </citation>
    <scope>NUCLEOTIDE SEQUENCE</scope>
    <source>
        <strain evidence="11">H1_PAT1</strain>
    </source>
</reference>
<evidence type="ECO:0000256" key="2">
    <source>
        <dbReference type="ARBA" id="ARBA00022730"/>
    </source>
</evidence>
<evidence type="ECO:0000256" key="8">
    <source>
        <dbReference type="HAMAP-Rule" id="MF_01309"/>
    </source>
</evidence>
<dbReference type="Proteomes" id="UP000710385">
    <property type="component" value="Unassembled WGS sequence"/>
</dbReference>
<dbReference type="SUPFAM" id="SSF54814">
    <property type="entry name" value="Prokaryotic type KH domain (KH-domain type II)"/>
    <property type="match status" value="1"/>
</dbReference>
<evidence type="ECO:0000256" key="1">
    <source>
        <dbReference type="ARBA" id="ARBA00010761"/>
    </source>
</evidence>
<evidence type="ECO:0000256" key="6">
    <source>
        <dbReference type="ARBA" id="ARBA00024998"/>
    </source>
</evidence>
<evidence type="ECO:0000256" key="7">
    <source>
        <dbReference type="ARBA" id="ARBA00035257"/>
    </source>
</evidence>
<evidence type="ECO:0000313" key="12">
    <source>
        <dbReference type="Proteomes" id="UP000710385"/>
    </source>
</evidence>
<dbReference type="PANTHER" id="PTHR11760:SF19">
    <property type="entry name" value="SMALL RIBOSOMAL SUBUNIT PROTEIN US3C"/>
    <property type="match status" value="1"/>
</dbReference>
<dbReference type="Gene3D" id="3.30.300.20">
    <property type="match status" value="1"/>
</dbReference>
<dbReference type="HAMAP" id="MF_01309_B">
    <property type="entry name" value="Ribosomal_uS3_B"/>
    <property type="match status" value="1"/>
</dbReference>
<evidence type="ECO:0000256" key="4">
    <source>
        <dbReference type="ARBA" id="ARBA00022980"/>
    </source>
</evidence>
<proteinExistence type="inferred from homology"/>
<dbReference type="Pfam" id="PF00189">
    <property type="entry name" value="Ribosomal_S3_C"/>
    <property type="match status" value="1"/>
</dbReference>
<comment type="subunit">
    <text evidence="8">Part of the 30S ribosomal subunit. Forms a tight complex with proteins S10 and S14.</text>
</comment>
<evidence type="ECO:0000259" key="10">
    <source>
        <dbReference type="PROSITE" id="PS50823"/>
    </source>
</evidence>
<evidence type="ECO:0000313" key="11">
    <source>
        <dbReference type="EMBL" id="MBE7525049.1"/>
    </source>
</evidence>
<keyword evidence="5 8" id="KW-0687">Ribonucleoprotein</keyword>
<feature type="region of interest" description="Disordered" evidence="9">
    <location>
        <begin position="218"/>
        <end position="253"/>
    </location>
</feature>
<dbReference type="PROSITE" id="PS50823">
    <property type="entry name" value="KH_TYPE_2"/>
    <property type="match status" value="1"/>
</dbReference>
<dbReference type="EMBL" id="JABTTY010000001">
    <property type="protein sequence ID" value="MBE7525049.1"/>
    <property type="molecule type" value="Genomic_DNA"/>
</dbReference>
<comment type="function">
    <text evidence="6 8">Binds the lower part of the 30S subunit head. Binds mRNA in the 70S ribosome, positioning it for translation.</text>
</comment>
<dbReference type="InterPro" id="IPR015946">
    <property type="entry name" value="KH_dom-like_a/b"/>
</dbReference>
<keyword evidence="2 8" id="KW-0699">rRNA-binding</keyword>
<dbReference type="CDD" id="cd02412">
    <property type="entry name" value="KH-II_30S_S3"/>
    <property type="match status" value="1"/>
</dbReference>
<dbReference type="InterPro" id="IPR057258">
    <property type="entry name" value="Ribosomal_uS3"/>
</dbReference>
<dbReference type="Pfam" id="PF07650">
    <property type="entry name" value="KH_2"/>
    <property type="match status" value="1"/>
</dbReference>
<dbReference type="GO" id="GO:0003735">
    <property type="term" value="F:structural constituent of ribosome"/>
    <property type="evidence" value="ECO:0007669"/>
    <property type="project" value="InterPro"/>
</dbReference>
<dbReference type="InterPro" id="IPR036419">
    <property type="entry name" value="Ribosomal_S3_C_sf"/>
</dbReference>
<dbReference type="InterPro" id="IPR005704">
    <property type="entry name" value="Ribosomal_uS3_bac-typ"/>
</dbReference>
<accession>A0A928TQ09</accession>
<dbReference type="GO" id="GO:0019843">
    <property type="term" value="F:rRNA binding"/>
    <property type="evidence" value="ECO:0007669"/>
    <property type="project" value="UniProtKB-UniRule"/>
</dbReference>
<dbReference type="Gene3D" id="3.30.1140.32">
    <property type="entry name" value="Ribosomal protein S3, C-terminal domain"/>
    <property type="match status" value="1"/>
</dbReference>
<protein>
    <recommendedName>
        <fullName evidence="7 8">Small ribosomal subunit protein uS3</fullName>
    </recommendedName>
</protein>
<dbReference type="InterPro" id="IPR004044">
    <property type="entry name" value="KH_dom_type_2"/>
</dbReference>
<name>A0A928TQ09_UNCKA</name>
<dbReference type="InterPro" id="IPR001351">
    <property type="entry name" value="Ribosomal_uS3_C"/>
</dbReference>
<organism evidence="11 12">
    <name type="scientific">candidate division WWE3 bacterium</name>
    <dbReference type="NCBI Taxonomy" id="2053526"/>
    <lineage>
        <taxon>Bacteria</taxon>
        <taxon>Katanobacteria</taxon>
    </lineage>
</organism>
<dbReference type="FunFam" id="3.30.300.20:FF:000001">
    <property type="entry name" value="30S ribosomal protein S3"/>
    <property type="match status" value="1"/>
</dbReference>
<feature type="compositionally biased region" description="Gly residues" evidence="9">
    <location>
        <begin position="231"/>
        <end position="244"/>
    </location>
</feature>
<comment type="caution">
    <text evidence="11">The sequence shown here is derived from an EMBL/GenBank/DDBJ whole genome shotgun (WGS) entry which is preliminary data.</text>
</comment>
<dbReference type="PANTHER" id="PTHR11760">
    <property type="entry name" value="30S/40S RIBOSOMAL PROTEIN S3"/>
    <property type="match status" value="1"/>
</dbReference>
<dbReference type="InterPro" id="IPR009019">
    <property type="entry name" value="KH_sf_prok-type"/>
</dbReference>
<dbReference type="AlphaFoldDB" id="A0A928TQ09"/>
<feature type="domain" description="KH type-2" evidence="10">
    <location>
        <begin position="39"/>
        <end position="111"/>
    </location>
</feature>
<keyword evidence="3 8" id="KW-0694">RNA-binding</keyword>
<dbReference type="SUPFAM" id="SSF54821">
    <property type="entry name" value="Ribosomal protein S3 C-terminal domain"/>
    <property type="match status" value="1"/>
</dbReference>
<evidence type="ECO:0000256" key="9">
    <source>
        <dbReference type="SAM" id="MobiDB-lite"/>
    </source>
</evidence>
<comment type="similarity">
    <text evidence="1 8">Belongs to the universal ribosomal protein uS3 family.</text>
</comment>
<evidence type="ECO:0000256" key="5">
    <source>
        <dbReference type="ARBA" id="ARBA00023274"/>
    </source>
</evidence>
<keyword evidence="4 8" id="KW-0689">Ribosomal protein</keyword>